<protein>
    <recommendedName>
        <fullName evidence="5">Secreted protein</fullName>
    </recommendedName>
</protein>
<accession>A0AAV7TBN2</accession>
<dbReference type="Proteomes" id="UP001066276">
    <property type="component" value="Chromosome 4_1"/>
</dbReference>
<keyword evidence="4" id="KW-1185">Reference proteome</keyword>
<dbReference type="EMBL" id="JANPWB010000007">
    <property type="protein sequence ID" value="KAJ1173825.1"/>
    <property type="molecule type" value="Genomic_DNA"/>
</dbReference>
<organism evidence="3 4">
    <name type="scientific">Pleurodeles waltl</name>
    <name type="common">Iberian ribbed newt</name>
    <dbReference type="NCBI Taxonomy" id="8319"/>
    <lineage>
        <taxon>Eukaryota</taxon>
        <taxon>Metazoa</taxon>
        <taxon>Chordata</taxon>
        <taxon>Craniata</taxon>
        <taxon>Vertebrata</taxon>
        <taxon>Euteleostomi</taxon>
        <taxon>Amphibia</taxon>
        <taxon>Batrachia</taxon>
        <taxon>Caudata</taxon>
        <taxon>Salamandroidea</taxon>
        <taxon>Salamandridae</taxon>
        <taxon>Pleurodelinae</taxon>
        <taxon>Pleurodeles</taxon>
    </lineage>
</organism>
<dbReference type="AlphaFoldDB" id="A0AAV7TBN2"/>
<keyword evidence="2" id="KW-0732">Signal</keyword>
<evidence type="ECO:0000256" key="1">
    <source>
        <dbReference type="SAM" id="MobiDB-lite"/>
    </source>
</evidence>
<sequence>MAAAGALLLGSLHCTLGVNILAPALCEQNCLRGGAAGDALPQAPPREIGVLPRPPGPSLNLSVRPGLQHGLLLPLCDCAAHTQQAAAVRRGHTVTELCSVGQRAVNLVAHESATNWRPPGATLRGAHGTQQPPAVRRAPSQSHGV</sequence>
<feature type="signal peptide" evidence="2">
    <location>
        <begin position="1"/>
        <end position="17"/>
    </location>
</feature>
<feature type="region of interest" description="Disordered" evidence="1">
    <location>
        <begin position="113"/>
        <end position="145"/>
    </location>
</feature>
<feature type="chain" id="PRO_5043899805" description="Secreted protein" evidence="2">
    <location>
        <begin position="18"/>
        <end position="145"/>
    </location>
</feature>
<proteinExistence type="predicted"/>
<evidence type="ECO:0008006" key="5">
    <source>
        <dbReference type="Google" id="ProtNLM"/>
    </source>
</evidence>
<name>A0AAV7TBN2_PLEWA</name>
<gene>
    <name evidence="3" type="ORF">NDU88_005651</name>
</gene>
<evidence type="ECO:0000313" key="4">
    <source>
        <dbReference type="Proteomes" id="UP001066276"/>
    </source>
</evidence>
<reference evidence="3" key="1">
    <citation type="journal article" date="2022" name="bioRxiv">
        <title>Sequencing and chromosome-scale assembly of the giantPleurodeles waltlgenome.</title>
        <authorList>
            <person name="Brown T."/>
            <person name="Elewa A."/>
            <person name="Iarovenko S."/>
            <person name="Subramanian E."/>
            <person name="Araus A.J."/>
            <person name="Petzold A."/>
            <person name="Susuki M."/>
            <person name="Suzuki K.-i.T."/>
            <person name="Hayashi T."/>
            <person name="Toyoda A."/>
            <person name="Oliveira C."/>
            <person name="Osipova E."/>
            <person name="Leigh N.D."/>
            <person name="Simon A."/>
            <person name="Yun M.H."/>
        </authorList>
    </citation>
    <scope>NUCLEOTIDE SEQUENCE</scope>
    <source>
        <strain evidence="3">20211129_DDA</strain>
        <tissue evidence="3">Liver</tissue>
    </source>
</reference>
<evidence type="ECO:0000256" key="2">
    <source>
        <dbReference type="SAM" id="SignalP"/>
    </source>
</evidence>
<evidence type="ECO:0000313" key="3">
    <source>
        <dbReference type="EMBL" id="KAJ1173825.1"/>
    </source>
</evidence>
<comment type="caution">
    <text evidence="3">The sequence shown here is derived from an EMBL/GenBank/DDBJ whole genome shotgun (WGS) entry which is preliminary data.</text>
</comment>